<dbReference type="RefSeq" id="WP_330513204.1">
    <property type="nucleotide sequence ID" value="NZ_JAZEIH010000020.1"/>
</dbReference>
<reference evidence="3 4" key="1">
    <citation type="submission" date="2024-01" db="EMBL/GenBank/DDBJ databases">
        <title>Characterization of Pseudomonas viridiflava in Georgia, USA.</title>
        <authorList>
            <person name="Zhao M."/>
            <person name="Dutta B."/>
        </authorList>
    </citation>
    <scope>NUCLEOTIDE SEQUENCE [LARGE SCALE GENOMIC DNA]</scope>
    <source>
        <strain evidence="3 4">21GA0539</strain>
    </source>
</reference>
<dbReference type="EMBL" id="JAZEIP010000014">
    <property type="protein sequence ID" value="MEE4040649.1"/>
    <property type="molecule type" value="Genomic_DNA"/>
</dbReference>
<keyword evidence="2" id="KW-1133">Transmembrane helix</keyword>
<dbReference type="InterPro" id="IPR045723">
    <property type="entry name" value="DUF6077"/>
</dbReference>
<organism evidence="3 4">
    <name type="scientific">Pseudomonas viridiflava</name>
    <name type="common">Phytomonas viridiflava</name>
    <dbReference type="NCBI Taxonomy" id="33069"/>
    <lineage>
        <taxon>Bacteria</taxon>
        <taxon>Pseudomonadati</taxon>
        <taxon>Pseudomonadota</taxon>
        <taxon>Gammaproteobacteria</taxon>
        <taxon>Pseudomonadales</taxon>
        <taxon>Pseudomonadaceae</taxon>
        <taxon>Pseudomonas</taxon>
    </lineage>
</organism>
<feature type="transmembrane region" description="Helical" evidence="2">
    <location>
        <begin position="515"/>
        <end position="534"/>
    </location>
</feature>
<dbReference type="Proteomes" id="UP001343600">
    <property type="component" value="Unassembled WGS sequence"/>
</dbReference>
<name>A0ABU7N8G9_PSEVI</name>
<protein>
    <submittedName>
        <fullName evidence="3">DUF6077 domain-containing protein</fullName>
    </submittedName>
</protein>
<feature type="compositionally biased region" description="Basic and acidic residues" evidence="1">
    <location>
        <begin position="1"/>
        <end position="10"/>
    </location>
</feature>
<feature type="transmembrane region" description="Helical" evidence="2">
    <location>
        <begin position="305"/>
        <end position="328"/>
    </location>
</feature>
<feature type="region of interest" description="Disordered" evidence="1">
    <location>
        <begin position="1"/>
        <end position="23"/>
    </location>
</feature>
<proteinExistence type="predicted"/>
<keyword evidence="4" id="KW-1185">Reference proteome</keyword>
<keyword evidence="2" id="KW-0472">Membrane</keyword>
<evidence type="ECO:0000256" key="1">
    <source>
        <dbReference type="SAM" id="MobiDB-lite"/>
    </source>
</evidence>
<dbReference type="Pfam" id="PF19554">
    <property type="entry name" value="DUF6077"/>
    <property type="match status" value="1"/>
</dbReference>
<feature type="transmembrane region" description="Helical" evidence="2">
    <location>
        <begin position="340"/>
        <end position="371"/>
    </location>
</feature>
<feature type="transmembrane region" description="Helical" evidence="2">
    <location>
        <begin position="424"/>
        <end position="444"/>
    </location>
</feature>
<feature type="transmembrane region" description="Helical" evidence="2">
    <location>
        <begin position="383"/>
        <end position="404"/>
    </location>
</feature>
<feature type="transmembrane region" description="Helical" evidence="2">
    <location>
        <begin position="164"/>
        <end position="183"/>
    </location>
</feature>
<feature type="transmembrane region" description="Helical" evidence="2">
    <location>
        <begin position="222"/>
        <end position="243"/>
    </location>
</feature>
<gene>
    <name evidence="3" type="ORF">V2I87_11150</name>
</gene>
<evidence type="ECO:0000256" key="2">
    <source>
        <dbReference type="SAM" id="Phobius"/>
    </source>
</evidence>
<sequence>MINGDSKIDSSSETNGAEPQRRVSTLFEEPGERTLRWILATFLIAFTGWTVSVQACVLLGWNMKNLLVLAPLVMTCFVVAYCFLREKDKTHIAEGKVGFNTYQVTSKFLSPLTLAALIALPAALYCSWTVFWALSTLMLTASLFSSGSASTSKALYAIEISKRYSALTILIVAVFAVSLSLAVSRSDLDDSFYVAVAAFSSSNPEHALLAGDPMLGEVGLPLLFPSYRFASFELLSGALAYVFSAPSMDFYYIYLLPVWVIASIAANFLLAKALMPRSWILVGVITVGLLLLLGEMHRSIANFSFVRIFQGKAVFLSFIVPAIFYLTARYFSDKGTNKDLFLLACCQLTAIGLSNFGMLAAPMAGFGALASNLPLALGERKKLCYGIATLVIPLPYLINVVLQAKGSPVLDFGVETSENVWTTVFGPHQQYLVGILLLAGPVLAKDTVTKWRLAVPPLILFGLYLNPWLADFISRYLTTPPVYWRVVWSFPLMTFAAVSLCMIVVELVEQKRYRWLSASLSAIVVGLVIYSLPYHTLRPDNIGKIESFASWKILAPDLSVAEKAMDLKVDGGAVLAQDEIAGVISRFEHHPRLLMTRALYLYLLRPAIGEEEYAKRLALYNFITGKIEGNGEQVRPIFRSANVALVILNIANETPLAIDILSTEGYTRLDAVNGYSFWIIKR</sequence>
<evidence type="ECO:0000313" key="4">
    <source>
        <dbReference type="Proteomes" id="UP001343600"/>
    </source>
</evidence>
<feature type="transmembrane region" description="Helical" evidence="2">
    <location>
        <begin position="250"/>
        <end position="270"/>
    </location>
</feature>
<feature type="transmembrane region" description="Helical" evidence="2">
    <location>
        <begin position="104"/>
        <end position="124"/>
    </location>
</feature>
<keyword evidence="2" id="KW-0812">Transmembrane</keyword>
<feature type="transmembrane region" description="Helical" evidence="2">
    <location>
        <begin position="37"/>
        <end position="60"/>
    </location>
</feature>
<feature type="transmembrane region" description="Helical" evidence="2">
    <location>
        <begin position="276"/>
        <end position="293"/>
    </location>
</feature>
<feature type="transmembrane region" description="Helical" evidence="2">
    <location>
        <begin position="66"/>
        <end position="84"/>
    </location>
</feature>
<evidence type="ECO:0000313" key="3">
    <source>
        <dbReference type="EMBL" id="MEE4040649.1"/>
    </source>
</evidence>
<accession>A0ABU7N8G9</accession>
<feature type="transmembrane region" description="Helical" evidence="2">
    <location>
        <begin position="451"/>
        <end position="470"/>
    </location>
</feature>
<comment type="caution">
    <text evidence="3">The sequence shown here is derived from an EMBL/GenBank/DDBJ whole genome shotgun (WGS) entry which is preliminary data.</text>
</comment>
<feature type="transmembrane region" description="Helical" evidence="2">
    <location>
        <begin position="482"/>
        <end position="508"/>
    </location>
</feature>